<sequence>MTQSSFPFGSSSITTEDQWSSYFRMFQVDGVFATSENGTDLKVTASNASTVSVAVGEALIQGTYYKNDAALNVSVPTNSGGGSARNDLIVLRRDPSADATTVQYKTGGTSFPSLTQTLNGTWELPLAKVTVAAGASVVPPSGVVDVRDFVGRAPVLLGPNSMRAPVRGQIGIRNGSEVVLGDGTSWKLLAFAEDAAAKTYTPVWDAGGTVINWGSGSTNIGRYKRLAGNVYFIKIQLQPTGNPAGIDAPLRVTLPFPVQGSTRDLFEVAFTQDSSNDSGLSFVGTGITFPTEAANKITRIRVAMSSSATGSPSYGQVNSANIENNSPFNIRTGDILTITGVIEAA</sequence>
<dbReference type="RefSeq" id="WP_355401008.1">
    <property type="nucleotide sequence ID" value="NZ_JBEXPZ010000045.1"/>
</dbReference>
<dbReference type="Proteomes" id="UP001550210">
    <property type="component" value="Unassembled WGS sequence"/>
</dbReference>
<evidence type="ECO:0000313" key="1">
    <source>
        <dbReference type="EMBL" id="MET9848862.1"/>
    </source>
</evidence>
<dbReference type="EMBL" id="JBEXPZ010000045">
    <property type="protein sequence ID" value="MET9848862.1"/>
    <property type="molecule type" value="Genomic_DNA"/>
</dbReference>
<accession>A0ABV2V4V6</accession>
<name>A0ABV2V4V6_9ACTN</name>
<comment type="caution">
    <text evidence="1">The sequence shown here is derived from an EMBL/GenBank/DDBJ whole genome shotgun (WGS) entry which is preliminary data.</text>
</comment>
<evidence type="ECO:0000313" key="2">
    <source>
        <dbReference type="Proteomes" id="UP001550210"/>
    </source>
</evidence>
<reference evidence="1 2" key="1">
    <citation type="submission" date="2024-06" db="EMBL/GenBank/DDBJ databases">
        <title>The Natural Products Discovery Center: Release of the First 8490 Sequenced Strains for Exploring Actinobacteria Biosynthetic Diversity.</title>
        <authorList>
            <person name="Kalkreuter E."/>
            <person name="Kautsar S.A."/>
            <person name="Yang D."/>
            <person name="Bader C.D."/>
            <person name="Teijaro C.N."/>
            <person name="Fluegel L."/>
            <person name="Davis C.M."/>
            <person name="Simpson J.R."/>
            <person name="Lauterbach L."/>
            <person name="Steele A.D."/>
            <person name="Gui C."/>
            <person name="Meng S."/>
            <person name="Li G."/>
            <person name="Viehrig K."/>
            <person name="Ye F."/>
            <person name="Su P."/>
            <person name="Kiefer A.F."/>
            <person name="Nichols A."/>
            <person name="Cepeda A.J."/>
            <person name="Yan W."/>
            <person name="Fan B."/>
            <person name="Jiang Y."/>
            <person name="Adhikari A."/>
            <person name="Zheng C.-J."/>
            <person name="Schuster L."/>
            <person name="Cowan T.M."/>
            <person name="Smanski M.J."/>
            <person name="Chevrette M.G."/>
            <person name="De Carvalho L.P.S."/>
            <person name="Shen B."/>
        </authorList>
    </citation>
    <scope>NUCLEOTIDE SEQUENCE [LARGE SCALE GENOMIC DNA]</scope>
    <source>
        <strain evidence="1 2">NPDC006434</strain>
    </source>
</reference>
<organism evidence="1 2">
    <name type="scientific">Streptomyces ossamyceticus</name>
    <dbReference type="NCBI Taxonomy" id="249581"/>
    <lineage>
        <taxon>Bacteria</taxon>
        <taxon>Bacillati</taxon>
        <taxon>Actinomycetota</taxon>
        <taxon>Actinomycetes</taxon>
        <taxon>Kitasatosporales</taxon>
        <taxon>Streptomycetaceae</taxon>
        <taxon>Streptomyces</taxon>
    </lineage>
</organism>
<proteinExistence type="predicted"/>
<gene>
    <name evidence="1" type="ORF">ABZZ21_30845</name>
</gene>
<keyword evidence="2" id="KW-1185">Reference proteome</keyword>
<protein>
    <submittedName>
        <fullName evidence="1">Uncharacterized protein</fullName>
    </submittedName>
</protein>